<keyword evidence="2" id="KW-1185">Reference proteome</keyword>
<protein>
    <submittedName>
        <fullName evidence="1">DUF937 domain-containing protein</fullName>
    </submittedName>
</protein>
<dbReference type="AlphaFoldDB" id="A0A941HQQ6"/>
<accession>A0A941HQQ6</accession>
<dbReference type="EMBL" id="JAGSCS010000004">
    <property type="protein sequence ID" value="MBR0575743.1"/>
    <property type="molecule type" value="Genomic_DNA"/>
</dbReference>
<sequence>MDQSQLLSQLLNNDQLLGKLSSMVDAKPEAVKQAAGLGLPTIIEALTRNASSPEKKISLAKALDDHQDDDVSDLEGFLNKLNPEDSSKMLGHILGDKKGTVEQKISASSGLGTGQVSGLLSMLAPILMGMLGNKKKAENVGVDGLPDLSASLGGLLKGGSGGGLMDMATKILDSDGDGSIMDNLGDLFGGLFGKK</sequence>
<comment type="caution">
    <text evidence="1">The sequence shown here is derived from an EMBL/GenBank/DDBJ whole genome shotgun (WGS) entry which is preliminary data.</text>
</comment>
<dbReference type="InterPro" id="IPR009282">
    <property type="entry name" value="DUF937"/>
</dbReference>
<dbReference type="Pfam" id="PF06078">
    <property type="entry name" value="DUF937"/>
    <property type="match status" value="1"/>
</dbReference>
<dbReference type="Proteomes" id="UP000675379">
    <property type="component" value="Unassembled WGS sequence"/>
</dbReference>
<evidence type="ECO:0000313" key="2">
    <source>
        <dbReference type="Proteomes" id="UP000675379"/>
    </source>
</evidence>
<dbReference type="RefSeq" id="WP_211800320.1">
    <property type="nucleotide sequence ID" value="NZ_JAGSCS010000004.1"/>
</dbReference>
<reference evidence="1" key="1">
    <citation type="submission" date="2021-04" db="EMBL/GenBank/DDBJ databases">
        <title>Proteiniclasticum sedimins sp. nov., an obligate anaerobic bacterium isolated from anaerobic sludge.</title>
        <authorList>
            <person name="Liu J."/>
        </authorList>
    </citation>
    <scope>NUCLEOTIDE SEQUENCE</scope>
    <source>
        <strain evidence="1">BAD-10</strain>
    </source>
</reference>
<organism evidence="1 2">
    <name type="scientific">Proteiniclasticum sediminis</name>
    <dbReference type="NCBI Taxonomy" id="2804028"/>
    <lineage>
        <taxon>Bacteria</taxon>
        <taxon>Bacillati</taxon>
        <taxon>Bacillota</taxon>
        <taxon>Clostridia</taxon>
        <taxon>Eubacteriales</taxon>
        <taxon>Clostridiaceae</taxon>
        <taxon>Proteiniclasticum</taxon>
    </lineage>
</organism>
<name>A0A941HQQ6_9CLOT</name>
<evidence type="ECO:0000313" key="1">
    <source>
        <dbReference type="EMBL" id="MBR0575743.1"/>
    </source>
</evidence>
<gene>
    <name evidence="1" type="ORF">KCG48_05225</name>
</gene>
<proteinExistence type="predicted"/>